<sequence>MLDCHLSVDFAAWSDFRVSTNFSKKFLRDLRGSSLLSYGSSVPLLASICKEQLPAPGNRSNERRYREKDLATTEEKKVGTGDKERVAKKAGVVKSRHG</sequence>
<evidence type="ECO:0000313" key="3">
    <source>
        <dbReference type="Proteomes" id="UP000887159"/>
    </source>
</evidence>
<accession>A0A8X6RL13</accession>
<gene>
    <name evidence="2" type="ORF">TNCV_1246571</name>
</gene>
<proteinExistence type="predicted"/>
<feature type="region of interest" description="Disordered" evidence="1">
    <location>
        <begin position="53"/>
        <end position="98"/>
    </location>
</feature>
<evidence type="ECO:0000313" key="2">
    <source>
        <dbReference type="EMBL" id="GFX91242.1"/>
    </source>
</evidence>
<feature type="compositionally biased region" description="Basic and acidic residues" evidence="1">
    <location>
        <begin position="60"/>
        <end position="87"/>
    </location>
</feature>
<keyword evidence="3" id="KW-1185">Reference proteome</keyword>
<dbReference type="EMBL" id="BMAU01021123">
    <property type="protein sequence ID" value="GFX91242.1"/>
    <property type="molecule type" value="Genomic_DNA"/>
</dbReference>
<dbReference type="AlphaFoldDB" id="A0A8X6RL13"/>
<protein>
    <submittedName>
        <fullName evidence="2">Uncharacterized protein</fullName>
    </submittedName>
</protein>
<evidence type="ECO:0000256" key="1">
    <source>
        <dbReference type="SAM" id="MobiDB-lite"/>
    </source>
</evidence>
<organism evidence="2 3">
    <name type="scientific">Trichonephila clavipes</name>
    <name type="common">Golden silk orbweaver</name>
    <name type="synonym">Nephila clavipes</name>
    <dbReference type="NCBI Taxonomy" id="2585209"/>
    <lineage>
        <taxon>Eukaryota</taxon>
        <taxon>Metazoa</taxon>
        <taxon>Ecdysozoa</taxon>
        <taxon>Arthropoda</taxon>
        <taxon>Chelicerata</taxon>
        <taxon>Arachnida</taxon>
        <taxon>Araneae</taxon>
        <taxon>Araneomorphae</taxon>
        <taxon>Entelegynae</taxon>
        <taxon>Araneoidea</taxon>
        <taxon>Nephilidae</taxon>
        <taxon>Trichonephila</taxon>
    </lineage>
</organism>
<comment type="caution">
    <text evidence="2">The sequence shown here is derived from an EMBL/GenBank/DDBJ whole genome shotgun (WGS) entry which is preliminary data.</text>
</comment>
<dbReference type="Proteomes" id="UP000887159">
    <property type="component" value="Unassembled WGS sequence"/>
</dbReference>
<name>A0A8X6RL13_TRICX</name>
<reference evidence="2" key="1">
    <citation type="submission" date="2020-08" db="EMBL/GenBank/DDBJ databases">
        <title>Multicomponent nature underlies the extraordinary mechanical properties of spider dragline silk.</title>
        <authorList>
            <person name="Kono N."/>
            <person name="Nakamura H."/>
            <person name="Mori M."/>
            <person name="Yoshida Y."/>
            <person name="Ohtoshi R."/>
            <person name="Malay A.D."/>
            <person name="Moran D.A.P."/>
            <person name="Tomita M."/>
            <person name="Numata K."/>
            <person name="Arakawa K."/>
        </authorList>
    </citation>
    <scope>NUCLEOTIDE SEQUENCE</scope>
</reference>